<dbReference type="InterPro" id="IPR022672">
    <property type="entry name" value="Hexokinase_N"/>
</dbReference>
<organism evidence="27">
    <name type="scientific">Pundamilia nyererei</name>
    <dbReference type="NCBI Taxonomy" id="303518"/>
    <lineage>
        <taxon>Eukaryota</taxon>
        <taxon>Metazoa</taxon>
        <taxon>Chordata</taxon>
        <taxon>Craniata</taxon>
        <taxon>Vertebrata</taxon>
        <taxon>Euteleostomi</taxon>
        <taxon>Actinopterygii</taxon>
        <taxon>Neopterygii</taxon>
        <taxon>Teleostei</taxon>
        <taxon>Neoteleostei</taxon>
        <taxon>Acanthomorphata</taxon>
        <taxon>Ovalentaria</taxon>
        <taxon>Cichlomorphae</taxon>
        <taxon>Cichliformes</taxon>
        <taxon>Cichlidae</taxon>
        <taxon>African cichlids</taxon>
        <taxon>Pseudocrenilabrinae</taxon>
        <taxon>Haplochromini</taxon>
        <taxon>Pundamilia</taxon>
    </lineage>
</organism>
<dbReference type="GO" id="GO:0005829">
    <property type="term" value="C:cytosol"/>
    <property type="evidence" value="ECO:0007669"/>
    <property type="project" value="TreeGrafter"/>
</dbReference>
<comment type="pathway">
    <text evidence="5">Carbohydrate metabolism; hexose metabolism.</text>
</comment>
<dbReference type="Gene3D" id="3.30.420.40">
    <property type="match status" value="1"/>
</dbReference>
<keyword evidence="14 21" id="KW-0324">Glycolysis</keyword>
<dbReference type="EC" id="2.7.1.-" evidence="21"/>
<evidence type="ECO:0000259" key="26">
    <source>
        <dbReference type="Pfam" id="PF03727"/>
    </source>
</evidence>
<dbReference type="GO" id="GO:0008865">
    <property type="term" value="F:fructokinase activity"/>
    <property type="evidence" value="ECO:0007669"/>
    <property type="project" value="TreeGrafter"/>
</dbReference>
<evidence type="ECO:0000256" key="23">
    <source>
        <dbReference type="SAM" id="MobiDB-lite"/>
    </source>
</evidence>
<dbReference type="UniPathway" id="UPA00109">
    <property type="reaction ID" value="UER00180"/>
</dbReference>
<evidence type="ECO:0000259" key="25">
    <source>
        <dbReference type="Pfam" id="PF00349"/>
    </source>
</evidence>
<dbReference type="Pfam" id="PF03727">
    <property type="entry name" value="Hexokinase_2"/>
    <property type="match status" value="1"/>
</dbReference>
<proteinExistence type="inferred from homology"/>
<evidence type="ECO:0000256" key="14">
    <source>
        <dbReference type="ARBA" id="ARBA00023152"/>
    </source>
</evidence>
<dbReference type="GO" id="GO:0004340">
    <property type="term" value="F:glucokinase activity"/>
    <property type="evidence" value="ECO:0007669"/>
    <property type="project" value="TreeGrafter"/>
</dbReference>
<dbReference type="GO" id="GO:0032024">
    <property type="term" value="P:positive regulation of insulin secretion"/>
    <property type="evidence" value="ECO:0007669"/>
    <property type="project" value="UniProtKB-ARBA"/>
</dbReference>
<dbReference type="GO" id="GO:0005739">
    <property type="term" value="C:mitochondrion"/>
    <property type="evidence" value="ECO:0007669"/>
    <property type="project" value="UniProtKB-SubCell"/>
</dbReference>
<reference evidence="27" key="1">
    <citation type="submission" date="2023-09" db="UniProtKB">
        <authorList>
            <consortium name="Ensembl"/>
        </authorList>
    </citation>
    <scope>IDENTIFICATION</scope>
</reference>
<feature type="domain" description="Hexokinase C-terminal" evidence="26">
    <location>
        <begin position="336"/>
        <end position="569"/>
    </location>
</feature>
<dbReference type="UniPathway" id="UPA00242"/>
<dbReference type="PROSITE" id="PS51748">
    <property type="entry name" value="HEXOKINASE_2"/>
    <property type="match status" value="1"/>
</dbReference>
<evidence type="ECO:0000256" key="19">
    <source>
        <dbReference type="ARBA" id="ARBA00050361"/>
    </source>
</evidence>
<evidence type="ECO:0000256" key="6">
    <source>
        <dbReference type="ARBA" id="ARBA00009225"/>
    </source>
</evidence>
<feature type="region of interest" description="Disordered" evidence="23">
    <location>
        <begin position="29"/>
        <end position="67"/>
    </location>
</feature>
<keyword evidence="9 21" id="KW-0808">Transferase</keyword>
<evidence type="ECO:0000256" key="22">
    <source>
        <dbReference type="SAM" id="Coils"/>
    </source>
</evidence>
<keyword evidence="22" id="KW-0175">Coiled coil</keyword>
<dbReference type="GO" id="GO:0019158">
    <property type="term" value="F:mannokinase activity"/>
    <property type="evidence" value="ECO:0007669"/>
    <property type="project" value="RHEA"/>
</dbReference>
<dbReference type="Gene3D" id="3.40.367.20">
    <property type="match status" value="1"/>
</dbReference>
<evidence type="ECO:0000256" key="24">
    <source>
        <dbReference type="SAM" id="Phobius"/>
    </source>
</evidence>
<dbReference type="GO" id="GO:0005634">
    <property type="term" value="C:nucleus"/>
    <property type="evidence" value="ECO:0007669"/>
    <property type="project" value="UniProtKB-SubCell"/>
</dbReference>
<feature type="coiled-coil region" evidence="22">
    <location>
        <begin position="134"/>
        <end position="161"/>
    </location>
</feature>
<evidence type="ECO:0000256" key="4">
    <source>
        <dbReference type="ARBA" id="ARBA00004888"/>
    </source>
</evidence>
<evidence type="ECO:0000313" key="27">
    <source>
        <dbReference type="Ensembl" id="ENSPNYP00000009382.1"/>
    </source>
</evidence>
<evidence type="ECO:0000256" key="20">
    <source>
        <dbReference type="ARBA" id="ARBA00063002"/>
    </source>
</evidence>
<dbReference type="InterPro" id="IPR019807">
    <property type="entry name" value="Hexokinase_BS"/>
</dbReference>
<evidence type="ECO:0000256" key="1">
    <source>
        <dbReference type="ARBA" id="ARBA00004123"/>
    </source>
</evidence>
<feature type="domain" description="Hexokinase N-terminal" evidence="25">
    <location>
        <begin position="130"/>
        <end position="329"/>
    </location>
</feature>
<protein>
    <recommendedName>
        <fullName evidence="21">Phosphotransferase</fullName>
        <ecNumber evidence="21">2.7.1.-</ecNumber>
    </recommendedName>
</protein>
<keyword evidence="12 21" id="KW-0067">ATP-binding</keyword>
<dbReference type="FunFam" id="3.40.367.20:FF:000001">
    <property type="entry name" value="Hexokinase 1"/>
    <property type="match status" value="1"/>
</dbReference>
<dbReference type="InterPro" id="IPR043129">
    <property type="entry name" value="ATPase_NBD"/>
</dbReference>
<dbReference type="Ensembl" id="ENSPNYT00000009599.1">
    <property type="protein sequence ID" value="ENSPNYP00000009382.1"/>
    <property type="gene ID" value="ENSPNYG00000007097.1"/>
</dbReference>
<evidence type="ECO:0000256" key="11">
    <source>
        <dbReference type="ARBA" id="ARBA00022777"/>
    </source>
</evidence>
<dbReference type="PROSITE" id="PS00378">
    <property type="entry name" value="HEXOKINASE_1"/>
    <property type="match status" value="1"/>
</dbReference>
<dbReference type="GeneTree" id="ENSGT00950000182787"/>
<evidence type="ECO:0000256" key="2">
    <source>
        <dbReference type="ARBA" id="ARBA00004173"/>
    </source>
</evidence>
<dbReference type="GO" id="GO:0001678">
    <property type="term" value="P:intracellular glucose homeostasis"/>
    <property type="evidence" value="ECO:0007669"/>
    <property type="project" value="InterPro"/>
</dbReference>
<name>A0A3B4FFV9_9CICH</name>
<dbReference type="InterPro" id="IPR001312">
    <property type="entry name" value="Hexokinase"/>
</dbReference>
<evidence type="ECO:0000256" key="18">
    <source>
        <dbReference type="ARBA" id="ARBA00048160"/>
    </source>
</evidence>
<comment type="subunit">
    <text evidence="20">Monomer. Interacts with MIDN; the interaction occurs preferentially at low glucose levels and results in inhibition of hexokinase activity. Interacts with GCKR; leading to sequestration in the nucleus.</text>
</comment>
<evidence type="ECO:0000256" key="16">
    <source>
        <dbReference type="ARBA" id="ARBA00044613"/>
    </source>
</evidence>
<sequence>MKTLQNIAASLSFCYLGTLLVNLRLQPKRKKTGMRKPQGRDKTYHCSAAPHVTTAPRDLGRPSESASKTFGFEHKSAAYTHTHTRSGSFNSPSLLKTCTSNVCYSRCRNLLQEVKVKNRSVWGASTGTKVDQILFEFRLNKEDLKEIMKRMQREMERGLRLETHEEASVKMLPTYVCSTPEGSEVGDFLALDLGGTNFRVMLVKVGEDEERSFKVETKNQMYSIPEDAMTGTAEMLFDYIAECMSDFLDKHHIKHKKLPLGFTFSFPVRHEDIDKGILLNWTKGFKASGAEGNNVVGLLRDAIKRRGDFEMDVVAMVNDTVATMISCYYEDRSCEVGMIVGTGCNACYMEEMRTVELVEGEEGRMCVNTEWGAFGDNGELEDFRLEYDRVVDEASINPGQQLYEKLISGKYMGELVRLVMMKLVNEDLLFNGEASELLKTRGSFETRYVSQVESDTGDRKQIYNILSSLGVLPSELDCDIVRLVCENVSTRSAHMCAAGLAGVINLMRERRSEEAMKITVGIDGSVYKLHPCFRDRFHKVVRDLTPHSDITFIQSEEGSGRGAALISAVACKMATNLFAD</sequence>
<dbReference type="FunFam" id="3.30.420.40:FF:000054">
    <property type="entry name" value="Phosphotransferase"/>
    <property type="match status" value="1"/>
</dbReference>
<keyword evidence="24" id="KW-1133">Transmembrane helix</keyword>
<comment type="pathway">
    <text evidence="4">Carbohydrate degradation; glycolysis; D-glyceraldehyde 3-phosphate and glycerone phosphate from D-glucose: step 1/4.</text>
</comment>
<comment type="catalytic activity">
    <reaction evidence="16">
        <text>a D-hexose + ATP = a D-hexose 6-phosphate + ADP + H(+)</text>
        <dbReference type="Rhea" id="RHEA:22740"/>
        <dbReference type="ChEBI" id="CHEBI:4194"/>
        <dbReference type="ChEBI" id="CHEBI:15378"/>
        <dbReference type="ChEBI" id="CHEBI:30616"/>
        <dbReference type="ChEBI" id="CHEBI:229467"/>
        <dbReference type="ChEBI" id="CHEBI:456216"/>
        <dbReference type="EC" id="2.7.1.1"/>
    </reaction>
    <physiologicalReaction direction="left-to-right" evidence="16">
        <dbReference type="Rhea" id="RHEA:22741"/>
    </physiologicalReaction>
</comment>
<comment type="subcellular location">
    <subcellularLocation>
        <location evidence="3">Cytoplasm</location>
    </subcellularLocation>
    <subcellularLocation>
        <location evidence="2">Mitochondrion</location>
    </subcellularLocation>
    <subcellularLocation>
        <location evidence="1">Nucleus</location>
    </subcellularLocation>
</comment>
<dbReference type="GO" id="GO:0006006">
    <property type="term" value="P:glucose metabolic process"/>
    <property type="evidence" value="ECO:0007669"/>
    <property type="project" value="TreeGrafter"/>
</dbReference>
<dbReference type="PRINTS" id="PR00475">
    <property type="entry name" value="HEXOKINASE"/>
</dbReference>
<dbReference type="PANTHER" id="PTHR19443">
    <property type="entry name" value="HEXOKINASE"/>
    <property type="match status" value="1"/>
</dbReference>
<evidence type="ECO:0000256" key="9">
    <source>
        <dbReference type="ARBA" id="ARBA00022679"/>
    </source>
</evidence>
<keyword evidence="8" id="KW-0021">Allosteric enzyme</keyword>
<evidence type="ECO:0000256" key="5">
    <source>
        <dbReference type="ARBA" id="ARBA00005028"/>
    </source>
</evidence>
<keyword evidence="13" id="KW-0496">Mitochondrion</keyword>
<evidence type="ECO:0000256" key="15">
    <source>
        <dbReference type="ARBA" id="ARBA00023242"/>
    </source>
</evidence>
<dbReference type="GO" id="GO:0006096">
    <property type="term" value="P:glycolytic process"/>
    <property type="evidence" value="ECO:0007669"/>
    <property type="project" value="UniProtKB-UniPathway"/>
</dbReference>
<keyword evidence="15" id="KW-0539">Nucleus</keyword>
<comment type="catalytic activity">
    <reaction evidence="19">
        <text>D-mannose + ATP = D-mannose 6-phosphate + ADP + H(+)</text>
        <dbReference type="Rhea" id="RHEA:11028"/>
        <dbReference type="ChEBI" id="CHEBI:4208"/>
        <dbReference type="ChEBI" id="CHEBI:15378"/>
        <dbReference type="ChEBI" id="CHEBI:30616"/>
        <dbReference type="ChEBI" id="CHEBI:58735"/>
        <dbReference type="ChEBI" id="CHEBI:456216"/>
        <dbReference type="EC" id="2.7.1.1"/>
    </reaction>
    <physiologicalReaction direction="left-to-right" evidence="19">
        <dbReference type="Rhea" id="RHEA:11029"/>
    </physiologicalReaction>
</comment>
<evidence type="ECO:0000256" key="21">
    <source>
        <dbReference type="RuleBase" id="RU362007"/>
    </source>
</evidence>
<accession>A0A3B4FFV9</accession>
<keyword evidence="24" id="KW-0472">Membrane</keyword>
<comment type="catalytic activity">
    <reaction evidence="17">
        <text>D-fructose + ATP = D-fructose 6-phosphate + ADP + H(+)</text>
        <dbReference type="Rhea" id="RHEA:16125"/>
        <dbReference type="ChEBI" id="CHEBI:15378"/>
        <dbReference type="ChEBI" id="CHEBI:30616"/>
        <dbReference type="ChEBI" id="CHEBI:37721"/>
        <dbReference type="ChEBI" id="CHEBI:61527"/>
        <dbReference type="ChEBI" id="CHEBI:456216"/>
        <dbReference type="EC" id="2.7.1.1"/>
    </reaction>
    <physiologicalReaction direction="left-to-right" evidence="17">
        <dbReference type="Rhea" id="RHEA:16126"/>
    </physiologicalReaction>
</comment>
<evidence type="ECO:0000256" key="12">
    <source>
        <dbReference type="ARBA" id="ARBA00022840"/>
    </source>
</evidence>
<dbReference type="CDD" id="cd24092">
    <property type="entry name" value="ASKHA_NBD_HK4_meta"/>
    <property type="match status" value="1"/>
</dbReference>
<evidence type="ECO:0000256" key="10">
    <source>
        <dbReference type="ARBA" id="ARBA00022741"/>
    </source>
</evidence>
<dbReference type="STRING" id="303518.ENSPNYP00000009382"/>
<dbReference type="Pfam" id="PF00349">
    <property type="entry name" value="Hexokinase_1"/>
    <property type="match status" value="1"/>
</dbReference>
<keyword evidence="24" id="KW-0812">Transmembrane</keyword>
<keyword evidence="7" id="KW-0963">Cytoplasm</keyword>
<keyword evidence="10 21" id="KW-0547">Nucleotide-binding</keyword>
<evidence type="ECO:0000256" key="8">
    <source>
        <dbReference type="ARBA" id="ARBA00022533"/>
    </source>
</evidence>
<dbReference type="GO" id="GO:0005536">
    <property type="term" value="F:D-glucose binding"/>
    <property type="evidence" value="ECO:0007669"/>
    <property type="project" value="InterPro"/>
</dbReference>
<evidence type="ECO:0000256" key="3">
    <source>
        <dbReference type="ARBA" id="ARBA00004496"/>
    </source>
</evidence>
<evidence type="ECO:0000256" key="7">
    <source>
        <dbReference type="ARBA" id="ARBA00022490"/>
    </source>
</evidence>
<feature type="transmembrane region" description="Helical" evidence="24">
    <location>
        <begin position="6"/>
        <end position="25"/>
    </location>
</feature>
<comment type="similarity">
    <text evidence="6 21">Belongs to the hexokinase family.</text>
</comment>
<evidence type="ECO:0000256" key="17">
    <source>
        <dbReference type="ARBA" id="ARBA00047905"/>
    </source>
</evidence>
<keyword evidence="11 21" id="KW-0418">Kinase</keyword>
<dbReference type="PANTHER" id="PTHR19443:SF3">
    <property type="entry name" value="HEXOKINASE-4"/>
    <property type="match status" value="1"/>
</dbReference>
<dbReference type="AlphaFoldDB" id="A0A3B4FFV9"/>
<dbReference type="GO" id="GO:0005524">
    <property type="term" value="F:ATP binding"/>
    <property type="evidence" value="ECO:0007669"/>
    <property type="project" value="UniProtKB-UniRule"/>
</dbReference>
<comment type="catalytic activity">
    <reaction evidence="18">
        <text>D-glucose + ATP = D-glucose 6-phosphate + ADP + H(+)</text>
        <dbReference type="Rhea" id="RHEA:17825"/>
        <dbReference type="ChEBI" id="CHEBI:4167"/>
        <dbReference type="ChEBI" id="CHEBI:15378"/>
        <dbReference type="ChEBI" id="CHEBI:30616"/>
        <dbReference type="ChEBI" id="CHEBI:61548"/>
        <dbReference type="ChEBI" id="CHEBI:456216"/>
        <dbReference type="EC" id="2.7.1.1"/>
    </reaction>
    <physiologicalReaction direction="left-to-right" evidence="18">
        <dbReference type="Rhea" id="RHEA:17826"/>
    </physiologicalReaction>
</comment>
<evidence type="ECO:0000256" key="13">
    <source>
        <dbReference type="ARBA" id="ARBA00023128"/>
    </source>
</evidence>
<dbReference type="SUPFAM" id="SSF53067">
    <property type="entry name" value="Actin-like ATPase domain"/>
    <property type="match status" value="2"/>
</dbReference>
<dbReference type="InterPro" id="IPR022673">
    <property type="entry name" value="Hexokinase_C"/>
</dbReference>